<proteinExistence type="predicted"/>
<reference evidence="2" key="1">
    <citation type="submission" date="2021-12" db="EMBL/GenBank/DDBJ databases">
        <authorList>
            <person name="King R."/>
        </authorList>
    </citation>
    <scope>NUCLEOTIDE SEQUENCE</scope>
</reference>
<evidence type="ECO:0000313" key="2">
    <source>
        <dbReference type="EMBL" id="CAH0395202.1"/>
    </source>
</evidence>
<dbReference type="PANTHER" id="PTHR36159:SF1">
    <property type="entry name" value="RETROVIRUS-RELATED POL POLYPROTEIN FROM TRANSPOSON 412-LIKE PROTEIN"/>
    <property type="match status" value="1"/>
</dbReference>
<feature type="domain" description="Double jelly roll-like" evidence="1">
    <location>
        <begin position="75"/>
        <end position="386"/>
    </location>
</feature>
<gene>
    <name evidence="2" type="ORF">BEMITA_LOCUS13414</name>
</gene>
<dbReference type="EMBL" id="OU963870">
    <property type="protein sequence ID" value="CAH0395202.1"/>
    <property type="molecule type" value="Genomic_DNA"/>
</dbReference>
<accession>A0A9P0ANJ1</accession>
<dbReference type="InterPro" id="IPR049512">
    <property type="entry name" value="DJR-like_dom"/>
</dbReference>
<name>A0A9P0ANJ1_BEMTA</name>
<dbReference type="Pfam" id="PF21738">
    <property type="entry name" value="DJR-like_dom"/>
    <property type="match status" value="1"/>
</dbReference>
<sequence>MASILNIFDGPIYDSSITKIEEVIVNPSNPNAISNNDVIHFSQNQVDTLLLISRGFIEITGELTKETGTIASTSLANAGALHFFSRAVLKLNSHTVEEVYDVPHTCIPKIYGTFAEGETRNLAVMGWKTDLISEGKFTARIPLRVLFGIAEDVRNVLVNTRLEIDLTRSQSDVNALYSTATEAGVSVKLTKIALSIPHVKVNDARRLQILKVMEKNKSLKLAFRTWELYQYPSLPVAKKHSWTIKTSTQLEKPRAVILFFQNGRNNVKTKSSSEYDHLKLRNAKVIINGEHYPSANNQDQDFSTNNYLTFYEWYTRFHESFHNFPNPYPLLKFTAFKTEAPLVIIDTSHQKEAIKNSVVDVRVDLEFKEDPPANTTAFCLISRDSVFEYSPFTGAVKKHEG</sequence>
<evidence type="ECO:0000313" key="3">
    <source>
        <dbReference type="Proteomes" id="UP001152759"/>
    </source>
</evidence>
<keyword evidence="3" id="KW-1185">Reference proteome</keyword>
<protein>
    <recommendedName>
        <fullName evidence="1">Double jelly roll-like domain-containing protein</fullName>
    </recommendedName>
</protein>
<organism evidence="2 3">
    <name type="scientific">Bemisia tabaci</name>
    <name type="common">Sweetpotato whitefly</name>
    <name type="synonym">Aleurodes tabaci</name>
    <dbReference type="NCBI Taxonomy" id="7038"/>
    <lineage>
        <taxon>Eukaryota</taxon>
        <taxon>Metazoa</taxon>
        <taxon>Ecdysozoa</taxon>
        <taxon>Arthropoda</taxon>
        <taxon>Hexapoda</taxon>
        <taxon>Insecta</taxon>
        <taxon>Pterygota</taxon>
        <taxon>Neoptera</taxon>
        <taxon>Paraneoptera</taxon>
        <taxon>Hemiptera</taxon>
        <taxon>Sternorrhyncha</taxon>
        <taxon>Aleyrodoidea</taxon>
        <taxon>Aleyrodidae</taxon>
        <taxon>Aleyrodinae</taxon>
        <taxon>Bemisia</taxon>
    </lineage>
</organism>
<dbReference type="AlphaFoldDB" id="A0A9P0ANJ1"/>
<evidence type="ECO:0000259" key="1">
    <source>
        <dbReference type="Pfam" id="PF21738"/>
    </source>
</evidence>
<dbReference type="PANTHER" id="PTHR36159">
    <property type="entry name" value="PROTEIN CBG23766"/>
    <property type="match status" value="1"/>
</dbReference>
<dbReference type="Proteomes" id="UP001152759">
    <property type="component" value="Chromosome 9"/>
</dbReference>